<dbReference type="SMR" id="A9HE66"/>
<dbReference type="Gene3D" id="3.40.50.1980">
    <property type="entry name" value="Nitrogenase molybdenum iron protein domain"/>
    <property type="match status" value="2"/>
</dbReference>
<dbReference type="PANTHER" id="PTHR42953:SF1">
    <property type="entry name" value="METAL-BINDING PROTEIN HI_0362-RELATED"/>
    <property type="match status" value="1"/>
</dbReference>
<dbReference type="AlphaFoldDB" id="A9HE66"/>
<gene>
    <name evidence="5" type="ordered locus">GDI1247</name>
</gene>
<accession>A9HE66</accession>
<evidence type="ECO:0000313" key="6">
    <source>
        <dbReference type="Proteomes" id="UP000001176"/>
    </source>
</evidence>
<comment type="subcellular location">
    <subcellularLocation>
        <location evidence="1">Cell envelope</location>
    </subcellularLocation>
</comment>
<keyword evidence="2" id="KW-0813">Transport</keyword>
<evidence type="ECO:0000256" key="2">
    <source>
        <dbReference type="ARBA" id="ARBA00022448"/>
    </source>
</evidence>
<keyword evidence="3" id="KW-0479">Metal-binding</keyword>
<dbReference type="Proteomes" id="UP000001176">
    <property type="component" value="Chromosome"/>
</dbReference>
<dbReference type="InterPro" id="IPR050492">
    <property type="entry name" value="Bact_metal-bind_prot9"/>
</dbReference>
<dbReference type="Pfam" id="PF01297">
    <property type="entry name" value="ZnuA"/>
    <property type="match status" value="1"/>
</dbReference>
<evidence type="ECO:0000256" key="1">
    <source>
        <dbReference type="ARBA" id="ARBA00004196"/>
    </source>
</evidence>
<dbReference type="KEGG" id="gdi:GDI1247"/>
<proteinExistence type="predicted"/>
<evidence type="ECO:0000313" key="5">
    <source>
        <dbReference type="EMBL" id="CAP55190.1"/>
    </source>
</evidence>
<protein>
    <submittedName>
        <fullName evidence="5">Putative periplasmic solute binding protein</fullName>
    </submittedName>
</protein>
<dbReference type="EMBL" id="AM889285">
    <property type="protein sequence ID" value="CAP55190.1"/>
    <property type="molecule type" value="Genomic_DNA"/>
</dbReference>
<keyword evidence="6" id="KW-1185">Reference proteome</keyword>
<dbReference type="PANTHER" id="PTHR42953">
    <property type="entry name" value="HIGH-AFFINITY ZINC UPTAKE SYSTEM PROTEIN ZNUA-RELATED"/>
    <property type="match status" value="1"/>
</dbReference>
<dbReference type="GO" id="GO:0030313">
    <property type="term" value="C:cell envelope"/>
    <property type="evidence" value="ECO:0007669"/>
    <property type="project" value="UniProtKB-SubCell"/>
</dbReference>
<evidence type="ECO:0000256" key="3">
    <source>
        <dbReference type="ARBA" id="ARBA00022723"/>
    </source>
</evidence>
<sequence length="326" mass="34485">MKARYLLHYNIVCPVPACPPSLFRSGFSAMLRVATLAVLLSWALAGACGPARAAGPIAVVAAEAVWGDIARQVGGPDVAVTTILNNPATDPHLFEASPSDGRRVGAAQIVIANGGGYDGWIDRLTDGAGPAANGARPVLLTVAGLAGWRDGDNTHFWYDLSDVRTFATAFAAACGDILPDHRTALQARLHQFLDTLAPLQARIDGMRGRYGGTPVAASEPIFGLMARVTGLAMRDESFQHAVMNGTDPAPSDVARVEDDLTARRVRVLILNDQTAGPATDRLDQLARDAGIPVLRVGESLPPGMRYQDWIADVLDRLGQALARKPA</sequence>
<dbReference type="SUPFAM" id="SSF53807">
    <property type="entry name" value="Helical backbone' metal receptor"/>
    <property type="match status" value="1"/>
</dbReference>
<dbReference type="GO" id="GO:0046872">
    <property type="term" value="F:metal ion binding"/>
    <property type="evidence" value="ECO:0007669"/>
    <property type="project" value="UniProtKB-KW"/>
</dbReference>
<keyword evidence="4" id="KW-0732">Signal</keyword>
<reference evidence="5 6" key="1">
    <citation type="journal article" date="2009" name="BMC Genomics">
        <title>Complete genome sequence of the sugarcane nitrogen-fixing endophyte Gluconacetobacter diazotrophicus Pal5.</title>
        <authorList>
            <person name="Bertalan M."/>
            <person name="Albano R."/>
            <person name="Padua V."/>
            <person name="Rouws L."/>
            <person name="Rojas C."/>
            <person name="Hemerly A."/>
            <person name="Teixeira K."/>
            <person name="Schwab S."/>
            <person name="Araujo J."/>
            <person name="Oliveira A."/>
            <person name="Franca L."/>
            <person name="Magalhaes V."/>
            <person name="Alqueres S."/>
            <person name="Cardoso A."/>
            <person name="Almeida W."/>
            <person name="Loureiro M.M."/>
            <person name="Nogueira E."/>
            <person name="Cidade D."/>
            <person name="Oliveira D."/>
            <person name="Simao T."/>
            <person name="Macedo J."/>
            <person name="Valadao A."/>
            <person name="Dreschsel M."/>
            <person name="Freitas F."/>
            <person name="Vidal M."/>
            <person name="Guedes H."/>
            <person name="Rodrigues E."/>
            <person name="Meneses C."/>
            <person name="Brioso P."/>
            <person name="Pozzer L."/>
            <person name="Figueiredo D."/>
            <person name="Montano H."/>
            <person name="Junior J."/>
            <person name="Filho G."/>
            <person name="Flores V."/>
            <person name="Ferreira B."/>
            <person name="Branco A."/>
            <person name="Gonzalez P."/>
            <person name="Guillobel H."/>
            <person name="Lemos M."/>
            <person name="Seibel L."/>
            <person name="Macedo J."/>
            <person name="Alves-Ferreira M."/>
            <person name="Sachetto-Martins G."/>
            <person name="Coelho A."/>
            <person name="Santos E."/>
            <person name="Amaral G."/>
            <person name="Neves A."/>
            <person name="Pacheco A.B."/>
            <person name="Carvalho D."/>
            <person name="Lery L."/>
            <person name="Bisch P."/>
            <person name="Rossle S.C."/>
            <person name="Urmenyi T."/>
            <person name="Kruger W.V."/>
            <person name="Martins O."/>
            <person name="Baldani J.I."/>
            <person name="Ferreira P.C."/>
        </authorList>
    </citation>
    <scope>NUCLEOTIDE SEQUENCE [LARGE SCALE GENOMIC DNA]</scope>
    <source>
        <strain evidence="6">ATCC 49037 / DSM 5601 / CCUG 37298 / CIP 103539 / LMG 7603 / PAl5</strain>
    </source>
</reference>
<evidence type="ECO:0000256" key="4">
    <source>
        <dbReference type="ARBA" id="ARBA00022729"/>
    </source>
</evidence>
<dbReference type="GO" id="GO:0030001">
    <property type="term" value="P:metal ion transport"/>
    <property type="evidence" value="ECO:0007669"/>
    <property type="project" value="InterPro"/>
</dbReference>
<dbReference type="InterPro" id="IPR006127">
    <property type="entry name" value="ZnuA-like"/>
</dbReference>
<name>A9HE66_GLUDA</name>
<organism evidence="5 6">
    <name type="scientific">Gluconacetobacter diazotrophicus (strain ATCC 49037 / DSM 5601 / CCUG 37298 / CIP 103539 / LMG 7603 / PAl5)</name>
    <dbReference type="NCBI Taxonomy" id="272568"/>
    <lineage>
        <taxon>Bacteria</taxon>
        <taxon>Pseudomonadati</taxon>
        <taxon>Pseudomonadota</taxon>
        <taxon>Alphaproteobacteria</taxon>
        <taxon>Acetobacterales</taxon>
        <taxon>Acetobacteraceae</taxon>
        <taxon>Gluconacetobacter</taxon>
    </lineage>
</organism>